<feature type="compositionally biased region" description="Polar residues" evidence="1">
    <location>
        <begin position="160"/>
        <end position="174"/>
    </location>
</feature>
<proteinExistence type="predicted"/>
<evidence type="ECO:0000256" key="1">
    <source>
        <dbReference type="SAM" id="MobiDB-lite"/>
    </source>
</evidence>
<evidence type="ECO:0000313" key="3">
    <source>
        <dbReference type="EMBL" id="EDW51410.1"/>
    </source>
</evidence>
<feature type="transmembrane region" description="Helical" evidence="2">
    <location>
        <begin position="38"/>
        <end position="59"/>
    </location>
</feature>
<dbReference type="OMA" id="MTRHVTS"/>
<reference evidence="3 4" key="1">
    <citation type="journal article" date="2007" name="Nature">
        <title>Evolution of genes and genomes on the Drosophila phylogeny.</title>
        <authorList>
            <consortium name="Drosophila 12 Genomes Consortium"/>
            <person name="Clark A.G."/>
            <person name="Eisen M.B."/>
            <person name="Smith D.R."/>
            <person name="Bergman C.M."/>
            <person name="Oliver B."/>
            <person name="Markow T.A."/>
            <person name="Kaufman T.C."/>
            <person name="Kellis M."/>
            <person name="Gelbart W."/>
            <person name="Iyer V.N."/>
            <person name="Pollard D.A."/>
            <person name="Sackton T.B."/>
            <person name="Larracuente A.M."/>
            <person name="Singh N.D."/>
            <person name="Abad J.P."/>
            <person name="Abt D.N."/>
            <person name="Adryan B."/>
            <person name="Aguade M."/>
            <person name="Akashi H."/>
            <person name="Anderson W.W."/>
            <person name="Aquadro C.F."/>
            <person name="Ardell D.H."/>
            <person name="Arguello R."/>
            <person name="Artieri C.G."/>
            <person name="Barbash D.A."/>
            <person name="Barker D."/>
            <person name="Barsanti P."/>
            <person name="Batterham P."/>
            <person name="Batzoglou S."/>
            <person name="Begun D."/>
            <person name="Bhutkar A."/>
            <person name="Blanco E."/>
            <person name="Bosak S.A."/>
            <person name="Bradley R.K."/>
            <person name="Brand A.D."/>
            <person name="Brent M.R."/>
            <person name="Brooks A.N."/>
            <person name="Brown R.H."/>
            <person name="Butlin R.K."/>
            <person name="Caggese C."/>
            <person name="Calvi B.R."/>
            <person name="Bernardo de Carvalho A."/>
            <person name="Caspi A."/>
            <person name="Castrezana S."/>
            <person name="Celniker S.E."/>
            <person name="Chang J.L."/>
            <person name="Chapple C."/>
            <person name="Chatterji S."/>
            <person name="Chinwalla A."/>
            <person name="Civetta A."/>
            <person name="Clifton S.W."/>
            <person name="Comeron J.M."/>
            <person name="Costello J.C."/>
            <person name="Coyne J.A."/>
            <person name="Daub J."/>
            <person name="David R.G."/>
            <person name="Delcher A.L."/>
            <person name="Delehaunty K."/>
            <person name="Do C.B."/>
            <person name="Ebling H."/>
            <person name="Edwards K."/>
            <person name="Eickbush T."/>
            <person name="Evans J.D."/>
            <person name="Filipski A."/>
            <person name="Findeiss S."/>
            <person name="Freyhult E."/>
            <person name="Fulton L."/>
            <person name="Fulton R."/>
            <person name="Garcia A.C."/>
            <person name="Gardiner A."/>
            <person name="Garfield D.A."/>
            <person name="Garvin B.E."/>
            <person name="Gibson G."/>
            <person name="Gilbert D."/>
            <person name="Gnerre S."/>
            <person name="Godfrey J."/>
            <person name="Good R."/>
            <person name="Gotea V."/>
            <person name="Gravely B."/>
            <person name="Greenberg A.J."/>
            <person name="Griffiths-Jones S."/>
            <person name="Gross S."/>
            <person name="Guigo R."/>
            <person name="Gustafson E.A."/>
            <person name="Haerty W."/>
            <person name="Hahn M.W."/>
            <person name="Halligan D.L."/>
            <person name="Halpern A.L."/>
            <person name="Halter G.M."/>
            <person name="Han M.V."/>
            <person name="Heger A."/>
            <person name="Hillier L."/>
            <person name="Hinrichs A.S."/>
            <person name="Holmes I."/>
            <person name="Hoskins R.A."/>
            <person name="Hubisz M.J."/>
            <person name="Hultmark D."/>
            <person name="Huntley M.A."/>
            <person name="Jaffe D.B."/>
            <person name="Jagadeeshan S."/>
            <person name="Jeck W.R."/>
            <person name="Johnson J."/>
            <person name="Jones C.D."/>
            <person name="Jordan W.C."/>
            <person name="Karpen G.H."/>
            <person name="Kataoka E."/>
            <person name="Keightley P.D."/>
            <person name="Kheradpour P."/>
            <person name="Kirkness E.F."/>
            <person name="Koerich L.B."/>
            <person name="Kristiansen K."/>
            <person name="Kudrna D."/>
            <person name="Kulathinal R.J."/>
            <person name="Kumar S."/>
            <person name="Kwok R."/>
            <person name="Lander E."/>
            <person name="Langley C.H."/>
            <person name="Lapoint R."/>
            <person name="Lazzaro B.P."/>
            <person name="Lee S.J."/>
            <person name="Levesque L."/>
            <person name="Li R."/>
            <person name="Lin C.F."/>
            <person name="Lin M.F."/>
            <person name="Lindblad-Toh K."/>
            <person name="Llopart A."/>
            <person name="Long M."/>
            <person name="Low L."/>
            <person name="Lozovsky E."/>
            <person name="Lu J."/>
            <person name="Luo M."/>
            <person name="Machado C.A."/>
            <person name="Makalowski W."/>
            <person name="Marzo M."/>
            <person name="Matsuda M."/>
            <person name="Matzkin L."/>
            <person name="McAllister B."/>
            <person name="McBride C.S."/>
            <person name="McKernan B."/>
            <person name="McKernan K."/>
            <person name="Mendez-Lago M."/>
            <person name="Minx P."/>
            <person name="Mollenhauer M.U."/>
            <person name="Montooth K."/>
            <person name="Mount S.M."/>
            <person name="Mu X."/>
            <person name="Myers E."/>
            <person name="Negre B."/>
            <person name="Newfeld S."/>
            <person name="Nielsen R."/>
            <person name="Noor M.A."/>
            <person name="O'Grady P."/>
            <person name="Pachter L."/>
            <person name="Papaceit M."/>
            <person name="Parisi M.J."/>
            <person name="Parisi M."/>
            <person name="Parts L."/>
            <person name="Pedersen J.S."/>
            <person name="Pesole G."/>
            <person name="Phillippy A.M."/>
            <person name="Ponting C.P."/>
            <person name="Pop M."/>
            <person name="Porcelli D."/>
            <person name="Powell J.R."/>
            <person name="Prohaska S."/>
            <person name="Pruitt K."/>
            <person name="Puig M."/>
            <person name="Quesneville H."/>
            <person name="Ram K.R."/>
            <person name="Rand D."/>
            <person name="Rasmussen M.D."/>
            <person name="Reed L.K."/>
            <person name="Reenan R."/>
            <person name="Reily A."/>
            <person name="Remington K.A."/>
            <person name="Rieger T.T."/>
            <person name="Ritchie M.G."/>
            <person name="Robin C."/>
            <person name="Rogers Y.H."/>
            <person name="Rohde C."/>
            <person name="Rozas J."/>
            <person name="Rubenfield M.J."/>
            <person name="Ruiz A."/>
            <person name="Russo S."/>
            <person name="Salzberg S.L."/>
            <person name="Sanchez-Gracia A."/>
            <person name="Saranga D.J."/>
            <person name="Sato H."/>
            <person name="Schaeffer S.W."/>
            <person name="Schatz M.C."/>
            <person name="Schlenke T."/>
            <person name="Schwartz R."/>
            <person name="Segarra C."/>
            <person name="Singh R.S."/>
            <person name="Sirot L."/>
            <person name="Sirota M."/>
            <person name="Sisneros N.B."/>
            <person name="Smith C.D."/>
            <person name="Smith T.F."/>
            <person name="Spieth J."/>
            <person name="Stage D.E."/>
            <person name="Stark A."/>
            <person name="Stephan W."/>
            <person name="Strausberg R.L."/>
            <person name="Strempel S."/>
            <person name="Sturgill D."/>
            <person name="Sutton G."/>
            <person name="Sutton G.G."/>
            <person name="Tao W."/>
            <person name="Teichmann S."/>
            <person name="Tobari Y.N."/>
            <person name="Tomimura Y."/>
            <person name="Tsolas J.M."/>
            <person name="Valente V.L."/>
            <person name="Venter E."/>
            <person name="Venter J.C."/>
            <person name="Vicario S."/>
            <person name="Vieira F.G."/>
            <person name="Vilella A.J."/>
            <person name="Villasante A."/>
            <person name="Walenz B."/>
            <person name="Wang J."/>
            <person name="Wasserman M."/>
            <person name="Watts T."/>
            <person name="Wilson D."/>
            <person name="Wilson R.K."/>
            <person name="Wing R.A."/>
            <person name="Wolfner M.F."/>
            <person name="Wong A."/>
            <person name="Wong G.K."/>
            <person name="Wu C.I."/>
            <person name="Wu G."/>
            <person name="Yamamoto D."/>
            <person name="Yang H.P."/>
            <person name="Yang S.P."/>
            <person name="Yorke J.A."/>
            <person name="Yoshida K."/>
            <person name="Zdobnov E."/>
            <person name="Zhang P."/>
            <person name="Zhang Y."/>
            <person name="Zimin A.V."/>
            <person name="Baldwin J."/>
            <person name="Abdouelleil A."/>
            <person name="Abdulkadir J."/>
            <person name="Abebe A."/>
            <person name="Abera B."/>
            <person name="Abreu J."/>
            <person name="Acer S.C."/>
            <person name="Aftuck L."/>
            <person name="Alexander A."/>
            <person name="An P."/>
            <person name="Anderson E."/>
            <person name="Anderson S."/>
            <person name="Arachi H."/>
            <person name="Azer M."/>
            <person name="Bachantsang P."/>
            <person name="Barry A."/>
            <person name="Bayul T."/>
            <person name="Berlin A."/>
            <person name="Bessette D."/>
            <person name="Bloom T."/>
            <person name="Blye J."/>
            <person name="Boguslavskiy L."/>
            <person name="Bonnet C."/>
            <person name="Boukhgalter B."/>
            <person name="Bourzgui I."/>
            <person name="Brown A."/>
            <person name="Cahill P."/>
            <person name="Channer S."/>
            <person name="Cheshatsang Y."/>
            <person name="Chuda L."/>
            <person name="Citroen M."/>
            <person name="Collymore A."/>
            <person name="Cooke P."/>
            <person name="Costello M."/>
            <person name="D'Aco K."/>
            <person name="Daza R."/>
            <person name="De Haan G."/>
            <person name="DeGray S."/>
            <person name="DeMaso C."/>
            <person name="Dhargay N."/>
            <person name="Dooley K."/>
            <person name="Dooley E."/>
            <person name="Doricent M."/>
            <person name="Dorje P."/>
            <person name="Dorjee K."/>
            <person name="Dupes A."/>
            <person name="Elong R."/>
            <person name="Falk J."/>
            <person name="Farina A."/>
            <person name="Faro S."/>
            <person name="Ferguson D."/>
            <person name="Fisher S."/>
            <person name="Foley C.D."/>
            <person name="Franke A."/>
            <person name="Friedrich D."/>
            <person name="Gadbois L."/>
            <person name="Gearin G."/>
            <person name="Gearin C.R."/>
            <person name="Giannoukos G."/>
            <person name="Goode T."/>
            <person name="Graham J."/>
            <person name="Grandbois E."/>
            <person name="Grewal S."/>
            <person name="Gyaltsen K."/>
            <person name="Hafez N."/>
            <person name="Hagos B."/>
            <person name="Hall J."/>
            <person name="Henson C."/>
            <person name="Hollinger A."/>
            <person name="Honan T."/>
            <person name="Huard M.D."/>
            <person name="Hughes L."/>
            <person name="Hurhula B."/>
            <person name="Husby M.E."/>
            <person name="Kamat A."/>
            <person name="Kanga B."/>
            <person name="Kashin S."/>
            <person name="Khazanovich D."/>
            <person name="Kisner P."/>
            <person name="Lance K."/>
            <person name="Lara M."/>
            <person name="Lee W."/>
            <person name="Lennon N."/>
            <person name="Letendre F."/>
            <person name="LeVine R."/>
            <person name="Lipovsky A."/>
            <person name="Liu X."/>
            <person name="Liu J."/>
            <person name="Liu S."/>
            <person name="Lokyitsang T."/>
            <person name="Lokyitsang Y."/>
            <person name="Lubonja R."/>
            <person name="Lui A."/>
            <person name="MacDonald P."/>
            <person name="Magnisalis V."/>
            <person name="Maru K."/>
            <person name="Matthews C."/>
            <person name="McCusker W."/>
            <person name="McDonough S."/>
            <person name="Mehta T."/>
            <person name="Meldrim J."/>
            <person name="Meneus L."/>
            <person name="Mihai O."/>
            <person name="Mihalev A."/>
            <person name="Mihova T."/>
            <person name="Mittelman R."/>
            <person name="Mlenga V."/>
            <person name="Montmayeur A."/>
            <person name="Mulrain L."/>
            <person name="Navidi A."/>
            <person name="Naylor J."/>
            <person name="Negash T."/>
            <person name="Nguyen T."/>
            <person name="Nguyen N."/>
            <person name="Nicol R."/>
            <person name="Norbu C."/>
            <person name="Norbu N."/>
            <person name="Novod N."/>
            <person name="O'Neill B."/>
            <person name="Osman S."/>
            <person name="Markiewicz E."/>
            <person name="Oyono O.L."/>
            <person name="Patti C."/>
            <person name="Phunkhang P."/>
            <person name="Pierre F."/>
            <person name="Priest M."/>
            <person name="Raghuraman S."/>
            <person name="Rege F."/>
            <person name="Reyes R."/>
            <person name="Rise C."/>
            <person name="Rogov P."/>
            <person name="Ross K."/>
            <person name="Ryan E."/>
            <person name="Settipalli S."/>
            <person name="Shea T."/>
            <person name="Sherpa N."/>
            <person name="Shi L."/>
            <person name="Shih D."/>
            <person name="Sparrow T."/>
            <person name="Spaulding J."/>
            <person name="Stalker J."/>
            <person name="Stange-Thomann N."/>
            <person name="Stavropoulos S."/>
            <person name="Stone C."/>
            <person name="Strader C."/>
            <person name="Tesfaye S."/>
            <person name="Thomson T."/>
            <person name="Thoulutsang Y."/>
            <person name="Thoulutsang D."/>
            <person name="Topham K."/>
            <person name="Topping I."/>
            <person name="Tsamla T."/>
            <person name="Vassiliev H."/>
            <person name="Vo A."/>
            <person name="Wangchuk T."/>
            <person name="Wangdi T."/>
            <person name="Weiand M."/>
            <person name="Wilkinson J."/>
            <person name="Wilson A."/>
            <person name="Yadav S."/>
            <person name="Young G."/>
            <person name="Yu Q."/>
            <person name="Zembek L."/>
            <person name="Zhong D."/>
            <person name="Zimmer A."/>
            <person name="Zwirko Z."/>
            <person name="Jaffe D.B."/>
            <person name="Alvarez P."/>
            <person name="Brockman W."/>
            <person name="Butler J."/>
            <person name="Chin C."/>
            <person name="Gnerre S."/>
            <person name="Grabherr M."/>
            <person name="Kleber M."/>
            <person name="Mauceli E."/>
            <person name="MacCallum I."/>
        </authorList>
    </citation>
    <scope>NUCLEOTIDE SEQUENCE [LARGE SCALE GENOMIC DNA]</scope>
    <source>
        <strain evidence="4">Rob3c / Tucson 14021-0248.25</strain>
    </source>
</reference>
<sequence length="182" mass="20731">MSQLMEMTRHVTSWLGWTPTPTCDVEAEEEPMQESSGIMTVLVLYLGMAGIFAVLSLCTTTSDNQVRARAKRELVAMERRQLQRLERQGRTTGLTLPPNWPTAMPSLIREVAASRRPVVQLQEQERLQMRLLQLTDQKEQELPDSQAWHDAVDVEEEEQQTTSCLAPKSQNSTFFDIPLDSE</sequence>
<organism evidence="4">
    <name type="scientific">Drosophila sechellia</name>
    <name type="common">Fruit fly</name>
    <dbReference type="NCBI Taxonomy" id="7238"/>
    <lineage>
        <taxon>Eukaryota</taxon>
        <taxon>Metazoa</taxon>
        <taxon>Ecdysozoa</taxon>
        <taxon>Arthropoda</taxon>
        <taxon>Hexapoda</taxon>
        <taxon>Insecta</taxon>
        <taxon>Pterygota</taxon>
        <taxon>Neoptera</taxon>
        <taxon>Endopterygota</taxon>
        <taxon>Diptera</taxon>
        <taxon>Brachycera</taxon>
        <taxon>Muscomorpha</taxon>
        <taxon>Ephydroidea</taxon>
        <taxon>Drosophilidae</taxon>
        <taxon>Drosophila</taxon>
        <taxon>Sophophora</taxon>
    </lineage>
</organism>
<keyword evidence="2" id="KW-0812">Transmembrane</keyword>
<accession>B4IK38</accession>
<name>B4IK38_DROSE</name>
<dbReference type="Proteomes" id="UP000001292">
    <property type="component" value="Unassembled WGS sequence"/>
</dbReference>
<dbReference type="HOGENOM" id="CLU_1497779_0_0_1"/>
<gene>
    <name evidence="3" type="primary">Dsec\GM13061</name>
    <name evidence="3" type="ORF">Dsec_GM13061</name>
</gene>
<keyword evidence="4" id="KW-1185">Reference proteome</keyword>
<keyword evidence="2" id="KW-1133">Transmembrane helix</keyword>
<keyword evidence="2" id="KW-0472">Membrane</keyword>
<evidence type="ECO:0000313" key="4">
    <source>
        <dbReference type="Proteomes" id="UP000001292"/>
    </source>
</evidence>
<protein>
    <submittedName>
        <fullName evidence="3">GM13061</fullName>
    </submittedName>
</protein>
<dbReference type="KEGG" id="dse:6619886"/>
<dbReference type="PhylomeDB" id="B4IK38"/>
<dbReference type="EMBL" id="CH480851">
    <property type="protein sequence ID" value="EDW51410.1"/>
    <property type="molecule type" value="Genomic_DNA"/>
</dbReference>
<dbReference type="STRING" id="7238.B4IK38"/>
<evidence type="ECO:0000256" key="2">
    <source>
        <dbReference type="SAM" id="Phobius"/>
    </source>
</evidence>
<dbReference type="AlphaFoldDB" id="B4IK38"/>
<feature type="region of interest" description="Disordered" evidence="1">
    <location>
        <begin position="154"/>
        <end position="182"/>
    </location>
</feature>